<keyword evidence="1" id="KW-0812">Transmembrane</keyword>
<evidence type="ECO:0000313" key="3">
    <source>
        <dbReference type="Proteomes" id="UP000577362"/>
    </source>
</evidence>
<name>A0A840C5U3_9HYPH</name>
<sequence>MSATKILWGQILTVFLIVLVTTWGATQYVAWQLGYQAQLGTPWFVLAGAPIYYPPAIFWWWYFFDVYAPNVFARGGIIAASGGFIAIAVAIGMSIWRAREQKNVETYGSARWAKSPFENGVSG</sequence>
<gene>
    <name evidence="2" type="ORF">GGR16_005269</name>
</gene>
<feature type="transmembrane region" description="Helical" evidence="1">
    <location>
        <begin position="6"/>
        <end position="31"/>
    </location>
</feature>
<comment type="caution">
    <text evidence="2">The sequence shown here is derived from an EMBL/GenBank/DDBJ whole genome shotgun (WGS) entry which is preliminary data.</text>
</comment>
<dbReference type="Proteomes" id="UP000577362">
    <property type="component" value="Unassembled WGS sequence"/>
</dbReference>
<keyword evidence="1" id="KW-0472">Membrane</keyword>
<dbReference type="EMBL" id="JACIEN010000015">
    <property type="protein sequence ID" value="MBB4020203.1"/>
    <property type="molecule type" value="Genomic_DNA"/>
</dbReference>
<organism evidence="2 3">
    <name type="scientific">Chelatococcus caeni</name>
    <dbReference type="NCBI Taxonomy" id="1348468"/>
    <lineage>
        <taxon>Bacteria</taxon>
        <taxon>Pseudomonadati</taxon>
        <taxon>Pseudomonadota</taxon>
        <taxon>Alphaproteobacteria</taxon>
        <taxon>Hyphomicrobiales</taxon>
        <taxon>Chelatococcaceae</taxon>
        <taxon>Chelatococcus</taxon>
    </lineage>
</organism>
<evidence type="ECO:0000313" key="2">
    <source>
        <dbReference type="EMBL" id="MBB4020203.1"/>
    </source>
</evidence>
<dbReference type="AlphaFoldDB" id="A0A840C5U3"/>
<proteinExistence type="predicted"/>
<feature type="transmembrane region" description="Helical" evidence="1">
    <location>
        <begin position="43"/>
        <end position="63"/>
    </location>
</feature>
<keyword evidence="3" id="KW-1185">Reference proteome</keyword>
<protein>
    <submittedName>
        <fullName evidence="2">Type IV secretory pathway TraG/TraD family ATPase VirD4</fullName>
    </submittedName>
</protein>
<keyword evidence="1" id="KW-1133">Transmembrane helix</keyword>
<reference evidence="2 3" key="1">
    <citation type="submission" date="2020-08" db="EMBL/GenBank/DDBJ databases">
        <title>Genomic Encyclopedia of Type Strains, Phase IV (KMG-IV): sequencing the most valuable type-strain genomes for metagenomic binning, comparative biology and taxonomic classification.</title>
        <authorList>
            <person name="Goeker M."/>
        </authorList>
    </citation>
    <scope>NUCLEOTIDE SEQUENCE [LARGE SCALE GENOMIC DNA]</scope>
    <source>
        <strain evidence="2 3">DSM 103737</strain>
    </source>
</reference>
<accession>A0A840C5U3</accession>
<feature type="transmembrane region" description="Helical" evidence="1">
    <location>
        <begin position="75"/>
        <end position="96"/>
    </location>
</feature>
<evidence type="ECO:0000256" key="1">
    <source>
        <dbReference type="SAM" id="Phobius"/>
    </source>
</evidence>